<dbReference type="EMBL" id="JAMXMC010000011">
    <property type="protein sequence ID" value="MCO5978619.1"/>
    <property type="molecule type" value="Genomic_DNA"/>
</dbReference>
<accession>A0ABT1BRR8</accession>
<sequence>MKSIVSGGGPLVCVEMEVVNRWRGLAGNSVSGDIEPDFPNDYKRACAVSDYLGKVSVGDRDALVLGDMPLETLIWTPLGELPRIVRVYYGDPGVDVASLLEKTIKSTPDDPDEMLPVEFKSSLILVFDAACLGSDASIDRLSFEVPVGRYIAMTKHFQPDNRTSVLVHFFVPSQ</sequence>
<proteinExistence type="predicted"/>
<evidence type="ECO:0000313" key="2">
    <source>
        <dbReference type="Proteomes" id="UP001204851"/>
    </source>
</evidence>
<dbReference type="InterPro" id="IPR028961">
    <property type="entry name" value="Imm21"/>
</dbReference>
<organism evidence="1 2">
    <name type="scientific">Ideonella oryzae</name>
    <dbReference type="NCBI Taxonomy" id="2937441"/>
    <lineage>
        <taxon>Bacteria</taxon>
        <taxon>Pseudomonadati</taxon>
        <taxon>Pseudomonadota</taxon>
        <taxon>Betaproteobacteria</taxon>
        <taxon>Burkholderiales</taxon>
        <taxon>Sphaerotilaceae</taxon>
        <taxon>Ideonella</taxon>
    </lineage>
</organism>
<keyword evidence="2" id="KW-1185">Reference proteome</keyword>
<evidence type="ECO:0000313" key="1">
    <source>
        <dbReference type="EMBL" id="MCO5978619.1"/>
    </source>
</evidence>
<comment type="caution">
    <text evidence="1">The sequence shown here is derived from an EMBL/GenBank/DDBJ whole genome shotgun (WGS) entry which is preliminary data.</text>
</comment>
<dbReference type="RefSeq" id="WP_354004145.1">
    <property type="nucleotide sequence ID" value="NZ_JAMXMC010000011.1"/>
</dbReference>
<dbReference type="Pfam" id="PF15589">
    <property type="entry name" value="Imm21"/>
    <property type="match status" value="1"/>
</dbReference>
<reference evidence="1 2" key="1">
    <citation type="submission" date="2022-06" db="EMBL/GenBank/DDBJ databases">
        <title>Ideonella sp. NS12-5 Genome sequencing and assembly.</title>
        <authorList>
            <person name="Jung Y."/>
        </authorList>
    </citation>
    <scope>NUCLEOTIDE SEQUENCE [LARGE SCALE GENOMIC DNA]</scope>
    <source>
        <strain evidence="1 2">NS12-5</strain>
    </source>
</reference>
<gene>
    <name evidence="1" type="ORF">M0L44_18135</name>
</gene>
<protein>
    <submittedName>
        <fullName evidence="1">Immunity 21 family protein</fullName>
    </submittedName>
</protein>
<name>A0ABT1BRR8_9BURK</name>
<dbReference type="Proteomes" id="UP001204851">
    <property type="component" value="Unassembled WGS sequence"/>
</dbReference>